<evidence type="ECO:0000256" key="3">
    <source>
        <dbReference type="ARBA" id="ARBA00023002"/>
    </source>
</evidence>
<evidence type="ECO:0000313" key="5">
    <source>
        <dbReference type="EMBL" id="KAK1468404.1"/>
    </source>
</evidence>
<dbReference type="EC" id="3.2.1.14" evidence="2"/>
<dbReference type="InterPro" id="IPR057326">
    <property type="entry name" value="KR_dom"/>
</dbReference>
<keyword evidence="6" id="KW-1185">Reference proteome</keyword>
<evidence type="ECO:0000256" key="1">
    <source>
        <dbReference type="ARBA" id="ARBA00006484"/>
    </source>
</evidence>
<evidence type="ECO:0000313" key="6">
    <source>
        <dbReference type="Proteomes" id="UP001239795"/>
    </source>
</evidence>
<gene>
    <name evidence="5" type="ORF">CMEL01_00171</name>
</gene>
<dbReference type="GO" id="GO:0008843">
    <property type="term" value="F:endochitinase activity"/>
    <property type="evidence" value="ECO:0007669"/>
    <property type="project" value="UniProtKB-EC"/>
</dbReference>
<sequence>MSYTKANHNASYPAISASNPANSAAGKVVLITGAGSGIGQAAAISFAPAGAKAPILIGRRTEPLTKTAAIISQMGPDVQVRLHGADISDVRTLKSVMAETVSTFGQIGIVIHAAGVLLALGPISTMPVEELWKALEVKIKGTLNVAQSLLANCTSEKSAGSKPVLVSLNTAGMLMPPIPGMGGCIVSKAVLPKLVEYLAAKNPDKLRIVTIHPSLIRTPMAVELEEAALKFPYDDGPTARTFSDLAASVTKQKAFIESLMSFMSTYGFDVVDLDREYAVAEDRSGRGVDYVDFPKFMSRLKASFDSGQKGISDTLPASFWYLQHCDIIALAKTAHWFNIMSYHLHGTWDKNNTWVGACLNARSNLTEVDLALDPLWRNNINPSQVVMGLGLYGRTFTTTSPSCLEPEAVKVAAWGNPAQCVACDDEETFQLKSEYAQITIRKIKYNNALAKVSNRKILFLLVNVGMKDDLIEFVDIPNEQCRWTNCNVGCAPGWAIVPRSDPGARGKEYMFDQTGCDGTASHAFCCPATWKQPKCGWYTHNNGKCTGSCPDNMVLIGSKKRYCNNGQFQAACCTKDTQRIKLYTLYELGAFSKCDDQASCPAQSGDQSMKTLLASSYIGIGGAEVCKKLLRGGRMVATGERKLCCNTSNKKMTFSDCEWYSNTGSGPASSREDFCAANCPNDRVRVAMDLRAPGCSGGGKARCCIPNYYETVEVEIEKPGVWRDSLKVRVIIYSRFNPYTYFVLTHIARPYGGR</sequence>
<dbReference type="Pfam" id="PF00704">
    <property type="entry name" value="Glyco_hydro_18"/>
    <property type="match status" value="1"/>
</dbReference>
<organism evidence="5 6">
    <name type="scientific">Colletotrichum melonis</name>
    <dbReference type="NCBI Taxonomy" id="1209925"/>
    <lineage>
        <taxon>Eukaryota</taxon>
        <taxon>Fungi</taxon>
        <taxon>Dikarya</taxon>
        <taxon>Ascomycota</taxon>
        <taxon>Pezizomycotina</taxon>
        <taxon>Sordariomycetes</taxon>
        <taxon>Hypocreomycetidae</taxon>
        <taxon>Glomerellales</taxon>
        <taxon>Glomerellaceae</taxon>
        <taxon>Colletotrichum</taxon>
        <taxon>Colletotrichum acutatum species complex</taxon>
    </lineage>
</organism>
<evidence type="ECO:0000256" key="2">
    <source>
        <dbReference type="ARBA" id="ARBA00012729"/>
    </source>
</evidence>
<dbReference type="InterPro" id="IPR036291">
    <property type="entry name" value="NAD(P)-bd_dom_sf"/>
</dbReference>
<dbReference type="Gene3D" id="3.40.50.720">
    <property type="entry name" value="NAD(P)-binding Rossmann-like Domain"/>
    <property type="match status" value="1"/>
</dbReference>
<dbReference type="PANTHER" id="PTHR42901">
    <property type="entry name" value="ALCOHOL DEHYDROGENASE"/>
    <property type="match status" value="1"/>
</dbReference>
<evidence type="ECO:0000259" key="4">
    <source>
        <dbReference type="PROSITE" id="PS51910"/>
    </source>
</evidence>
<dbReference type="Proteomes" id="UP001239795">
    <property type="component" value="Unassembled WGS sequence"/>
</dbReference>
<keyword evidence="3" id="KW-0560">Oxidoreductase</keyword>
<dbReference type="GO" id="GO:0016491">
    <property type="term" value="F:oxidoreductase activity"/>
    <property type="evidence" value="ECO:0007669"/>
    <property type="project" value="UniProtKB-KW"/>
</dbReference>
<dbReference type="GO" id="GO:0005975">
    <property type="term" value="P:carbohydrate metabolic process"/>
    <property type="evidence" value="ECO:0007669"/>
    <property type="project" value="InterPro"/>
</dbReference>
<dbReference type="SMART" id="SM00636">
    <property type="entry name" value="Glyco_18"/>
    <property type="match status" value="1"/>
</dbReference>
<comment type="caution">
    <text evidence="5">The sequence shown here is derived from an EMBL/GenBank/DDBJ whole genome shotgun (WGS) entry which is preliminary data.</text>
</comment>
<feature type="domain" description="GH18" evidence="4">
    <location>
        <begin position="137"/>
        <end position="472"/>
    </location>
</feature>
<dbReference type="EMBL" id="MLGG01000001">
    <property type="protein sequence ID" value="KAK1468404.1"/>
    <property type="molecule type" value="Genomic_DNA"/>
</dbReference>
<dbReference type="PANTHER" id="PTHR42901:SF1">
    <property type="entry name" value="ALCOHOL DEHYDROGENASE"/>
    <property type="match status" value="1"/>
</dbReference>
<dbReference type="PROSITE" id="PS51910">
    <property type="entry name" value="GH18_2"/>
    <property type="match status" value="1"/>
</dbReference>
<dbReference type="InterPro" id="IPR011583">
    <property type="entry name" value="Chitinase_II/V-like_cat"/>
</dbReference>
<comment type="similarity">
    <text evidence="1">Belongs to the short-chain dehydrogenases/reductases (SDR) family.</text>
</comment>
<dbReference type="Pfam" id="PF00106">
    <property type="entry name" value="adh_short"/>
    <property type="match status" value="1"/>
</dbReference>
<dbReference type="InterPro" id="IPR002347">
    <property type="entry name" value="SDR_fam"/>
</dbReference>
<dbReference type="AlphaFoldDB" id="A0AAI9Y118"/>
<dbReference type="SUPFAM" id="SSF51445">
    <property type="entry name" value="(Trans)glycosidases"/>
    <property type="match status" value="1"/>
</dbReference>
<protein>
    <recommendedName>
        <fullName evidence="2">chitinase</fullName>
        <ecNumber evidence="2">3.2.1.14</ecNumber>
    </recommendedName>
</protein>
<name>A0AAI9Y118_9PEZI</name>
<dbReference type="SMART" id="SM00822">
    <property type="entry name" value="PKS_KR"/>
    <property type="match status" value="1"/>
</dbReference>
<dbReference type="Gene3D" id="3.20.20.80">
    <property type="entry name" value="Glycosidases"/>
    <property type="match status" value="1"/>
</dbReference>
<dbReference type="GO" id="GO:0008061">
    <property type="term" value="F:chitin binding"/>
    <property type="evidence" value="ECO:0007669"/>
    <property type="project" value="InterPro"/>
</dbReference>
<reference evidence="5 6" key="1">
    <citation type="submission" date="2016-10" db="EMBL/GenBank/DDBJ databases">
        <title>The genome sequence of Colletotrichum fioriniae PJ7.</title>
        <authorList>
            <person name="Baroncelli R."/>
        </authorList>
    </citation>
    <scope>NUCLEOTIDE SEQUENCE [LARGE SCALE GENOMIC DNA]</scope>
    <source>
        <strain evidence="5">Col 31</strain>
    </source>
</reference>
<dbReference type="InterPro" id="IPR001223">
    <property type="entry name" value="Glyco_hydro18_cat"/>
</dbReference>
<accession>A0AAI9Y118</accession>
<proteinExistence type="inferred from homology"/>
<dbReference type="InterPro" id="IPR017853">
    <property type="entry name" value="GH"/>
</dbReference>
<dbReference type="PRINTS" id="PR00081">
    <property type="entry name" value="GDHRDH"/>
</dbReference>
<dbReference type="CDD" id="cd05233">
    <property type="entry name" value="SDR_c"/>
    <property type="match status" value="1"/>
</dbReference>
<dbReference type="SUPFAM" id="SSF51735">
    <property type="entry name" value="NAD(P)-binding Rossmann-fold domains"/>
    <property type="match status" value="1"/>
</dbReference>